<dbReference type="CDD" id="cd00431">
    <property type="entry name" value="cysteine_hydrolases"/>
    <property type="match status" value="1"/>
</dbReference>
<evidence type="ECO:0000259" key="3">
    <source>
        <dbReference type="Pfam" id="PF00857"/>
    </source>
</evidence>
<evidence type="ECO:0000313" key="5">
    <source>
        <dbReference type="Proteomes" id="UP000824090"/>
    </source>
</evidence>
<evidence type="ECO:0000256" key="2">
    <source>
        <dbReference type="ARBA" id="ARBA00022801"/>
    </source>
</evidence>
<dbReference type="EMBL" id="DVMP01000095">
    <property type="protein sequence ID" value="HIU25894.1"/>
    <property type="molecule type" value="Genomic_DNA"/>
</dbReference>
<feature type="domain" description="Isochorismatase-like" evidence="3">
    <location>
        <begin position="4"/>
        <end position="166"/>
    </location>
</feature>
<protein>
    <submittedName>
        <fullName evidence="4">Cysteine hydrolase</fullName>
    </submittedName>
</protein>
<dbReference type="InterPro" id="IPR036380">
    <property type="entry name" value="Isochorismatase-like_sf"/>
</dbReference>
<dbReference type="Gene3D" id="3.40.50.850">
    <property type="entry name" value="Isochorismatase-like"/>
    <property type="match status" value="1"/>
</dbReference>
<dbReference type="Proteomes" id="UP000824090">
    <property type="component" value="Unassembled WGS sequence"/>
</dbReference>
<reference evidence="4" key="2">
    <citation type="journal article" date="2021" name="PeerJ">
        <title>Extensive microbial diversity within the chicken gut microbiome revealed by metagenomics and culture.</title>
        <authorList>
            <person name="Gilroy R."/>
            <person name="Ravi A."/>
            <person name="Getino M."/>
            <person name="Pursley I."/>
            <person name="Horton D.L."/>
            <person name="Alikhan N.F."/>
            <person name="Baker D."/>
            <person name="Gharbi K."/>
            <person name="Hall N."/>
            <person name="Watson M."/>
            <person name="Adriaenssens E.M."/>
            <person name="Foster-Nyarko E."/>
            <person name="Jarju S."/>
            <person name="Secka A."/>
            <person name="Antonio M."/>
            <person name="Oren A."/>
            <person name="Chaudhuri R.R."/>
            <person name="La Ragione R."/>
            <person name="Hildebrand F."/>
            <person name="Pallen M.J."/>
        </authorList>
    </citation>
    <scope>NUCLEOTIDE SEQUENCE</scope>
    <source>
        <strain evidence="4">ChiHcec3-6078</strain>
    </source>
</reference>
<dbReference type="GO" id="GO:0016787">
    <property type="term" value="F:hydrolase activity"/>
    <property type="evidence" value="ECO:0007669"/>
    <property type="project" value="UniProtKB-KW"/>
</dbReference>
<dbReference type="PANTHER" id="PTHR43540:SF6">
    <property type="entry name" value="ISOCHORISMATASE-LIKE DOMAIN-CONTAINING PROTEIN"/>
    <property type="match status" value="1"/>
</dbReference>
<dbReference type="Pfam" id="PF00857">
    <property type="entry name" value="Isochorismatase"/>
    <property type="match status" value="1"/>
</dbReference>
<dbReference type="PANTHER" id="PTHR43540">
    <property type="entry name" value="PEROXYUREIDOACRYLATE/UREIDOACRYLATE AMIDOHYDROLASE-RELATED"/>
    <property type="match status" value="1"/>
</dbReference>
<reference evidence="4" key="1">
    <citation type="submission" date="2020-10" db="EMBL/GenBank/DDBJ databases">
        <authorList>
            <person name="Gilroy R."/>
        </authorList>
    </citation>
    <scope>NUCLEOTIDE SEQUENCE</scope>
    <source>
        <strain evidence="4">ChiHcec3-6078</strain>
    </source>
</reference>
<dbReference type="InterPro" id="IPR000868">
    <property type="entry name" value="Isochorismatase-like_dom"/>
</dbReference>
<organism evidence="4 5">
    <name type="scientific">Candidatus Allocopromorpha excrementigallinarum</name>
    <dbReference type="NCBI Taxonomy" id="2840742"/>
    <lineage>
        <taxon>Bacteria</taxon>
        <taxon>Bacillati</taxon>
        <taxon>Bacillota</taxon>
        <taxon>Clostridia</taxon>
        <taxon>Eubacteriales</taxon>
        <taxon>Eubacteriaceae</taxon>
        <taxon>Eubacteriaceae incertae sedis</taxon>
        <taxon>Candidatus Allocopromorpha</taxon>
    </lineage>
</organism>
<comment type="caution">
    <text evidence="4">The sequence shown here is derived from an EMBL/GenBank/DDBJ whole genome shotgun (WGS) entry which is preliminary data.</text>
</comment>
<dbReference type="SUPFAM" id="SSF52499">
    <property type="entry name" value="Isochorismatase-like hydrolases"/>
    <property type="match status" value="1"/>
</dbReference>
<evidence type="ECO:0000313" key="4">
    <source>
        <dbReference type="EMBL" id="HIU25894.1"/>
    </source>
</evidence>
<accession>A0A9D1I0G5</accession>
<gene>
    <name evidence="4" type="ORF">IAC50_05305</name>
</gene>
<proteinExistence type="inferred from homology"/>
<comment type="similarity">
    <text evidence="1">Belongs to the isochorismatase family.</text>
</comment>
<sequence>MRVLAVIDMQKDFIDGVLGTKEAAAIVPSVMKKIEEYRQRGDMVIFTRDTHHEDYLDTREGRKLPVPHCIEGSEGWKIWPDIDTEGSLIIDKPSFGSPELAALLQKKNRQEPLEGIELIGLCTDICVISNAIMIKNSLPETEVSVDPLCCAGVMPETHHNALKAMSMCQIDIKSKGEEK</sequence>
<evidence type="ECO:0000256" key="1">
    <source>
        <dbReference type="ARBA" id="ARBA00006336"/>
    </source>
</evidence>
<dbReference type="InterPro" id="IPR050272">
    <property type="entry name" value="Isochorismatase-like_hydrls"/>
</dbReference>
<dbReference type="AlphaFoldDB" id="A0A9D1I0G5"/>
<keyword evidence="2 4" id="KW-0378">Hydrolase</keyword>
<name>A0A9D1I0G5_9FIRM</name>